<feature type="region of interest" description="Disordered" evidence="1">
    <location>
        <begin position="142"/>
        <end position="176"/>
    </location>
</feature>
<dbReference type="Pfam" id="PF13577">
    <property type="entry name" value="SnoaL_4"/>
    <property type="match status" value="1"/>
</dbReference>
<reference evidence="3 4" key="1">
    <citation type="submission" date="2014-01" db="EMBL/GenBank/DDBJ databases">
        <title>Sulfitobacter sp. H3 (MCCC 1A00686) Genome Sequencing.</title>
        <authorList>
            <person name="Lai Q."/>
            <person name="Hong Z."/>
        </authorList>
    </citation>
    <scope>NUCLEOTIDE SEQUENCE [LARGE SCALE GENOMIC DNA]</scope>
    <source>
        <strain evidence="3 4">H3</strain>
    </source>
</reference>
<dbReference type="AlphaFoldDB" id="A0A073J0U5"/>
<dbReference type="GeneID" id="68872511"/>
<protein>
    <recommendedName>
        <fullName evidence="2">SnoaL-like domain-containing protein</fullName>
    </recommendedName>
</protein>
<evidence type="ECO:0000259" key="2">
    <source>
        <dbReference type="Pfam" id="PF13577"/>
    </source>
</evidence>
<name>A0A073J0U5_9RHOB</name>
<dbReference type="InterPro" id="IPR032710">
    <property type="entry name" value="NTF2-like_dom_sf"/>
</dbReference>
<dbReference type="CDD" id="cd00531">
    <property type="entry name" value="NTF2_like"/>
    <property type="match status" value="1"/>
</dbReference>
<evidence type="ECO:0000256" key="1">
    <source>
        <dbReference type="SAM" id="MobiDB-lite"/>
    </source>
</evidence>
<evidence type="ECO:0000313" key="4">
    <source>
        <dbReference type="Proteomes" id="UP000027746"/>
    </source>
</evidence>
<keyword evidence="4" id="KW-1185">Reference proteome</keyword>
<feature type="domain" description="SnoaL-like" evidence="2">
    <location>
        <begin position="8"/>
        <end position="132"/>
    </location>
</feature>
<dbReference type="SUPFAM" id="SSF54427">
    <property type="entry name" value="NTF2-like"/>
    <property type="match status" value="1"/>
</dbReference>
<dbReference type="InterPro" id="IPR037401">
    <property type="entry name" value="SnoaL-like"/>
</dbReference>
<proteinExistence type="predicted"/>
<dbReference type="RefSeq" id="WP_037927494.1">
    <property type="nucleotide sequence ID" value="NZ_CP054606.1"/>
</dbReference>
<evidence type="ECO:0000313" key="3">
    <source>
        <dbReference type="EMBL" id="KEJ95321.1"/>
    </source>
</evidence>
<dbReference type="Gene3D" id="3.10.450.50">
    <property type="match status" value="1"/>
</dbReference>
<sequence>MTDAALRALLDKDAIRDCIHRYCRGIDRADEAALVSSYWPDAHDSHGAYSGPVSGFIEQVRKVWATGPRNIHNVGNIMVEFTSDTRADVETYFIAFQRGTGPDGVERQVQLCGRYCDLFEKRGQEWRVLRRTVVYDWVAPQEPPAQSEQDRFGPRTPIGGSYPDDPVYHIAADAGN</sequence>
<comment type="caution">
    <text evidence="3">The sequence shown here is derived from an EMBL/GenBank/DDBJ whole genome shotgun (WGS) entry which is preliminary data.</text>
</comment>
<gene>
    <name evidence="3" type="ORF">SUH3_22610</name>
</gene>
<dbReference type="OrthoDB" id="7585039at2"/>
<accession>A0A073J0U5</accession>
<dbReference type="Proteomes" id="UP000027746">
    <property type="component" value="Unassembled WGS sequence"/>
</dbReference>
<organism evidence="3 4">
    <name type="scientific">Pseudosulfitobacter pseudonitzschiae</name>
    <dbReference type="NCBI Taxonomy" id="1402135"/>
    <lineage>
        <taxon>Bacteria</taxon>
        <taxon>Pseudomonadati</taxon>
        <taxon>Pseudomonadota</taxon>
        <taxon>Alphaproteobacteria</taxon>
        <taxon>Rhodobacterales</taxon>
        <taxon>Roseobacteraceae</taxon>
        <taxon>Pseudosulfitobacter</taxon>
    </lineage>
</organism>
<dbReference type="EMBL" id="JAMD01000007">
    <property type="protein sequence ID" value="KEJ95321.1"/>
    <property type="molecule type" value="Genomic_DNA"/>
</dbReference>